<protein>
    <recommendedName>
        <fullName evidence="10">Cytochrome P450</fullName>
    </recommendedName>
</protein>
<sequence length="522" mass="57990">MALTFSLPEDSTLNSTTLSELRRMLKPLLVATRSLFLSQAWSFIPSCITNSIAGPPLYNLPRAKGYPLLGLLPEICNDGLYSSIMVKLFHLASTSGLSCSSVGPIPIFYLRDPAIIRQVFVSHADSITRLDRQGNGPFGISQRLIGLTAATAEGESWHRWRNGLLKTFQSTTALRRAFPDILRLAERQVRRMVDQGSGSDLRQPMDAFALDTVWFLALGIDDMSGSSGEITAIMSRYGSIVGSPSHLWRHAVRNLLSGRPYREPDRIEQDLRRRIDDFVTALVHQNLASDSDACRKSLLRQSSGGSEATMTHEVLTQARQVFSLGHEASALILVWAVYELSLHPDAIDRLRSELHDNGCTRDHVDFDRLRQLPYMEAVVTELLRLHPPISTTARMVTKPIVVETSTNDSVLLPQGSQLFSSVHLLHRDEQVWGDSAASFDPDRWRGRLPNSAQNRCEYLPFLTGSRACPSSAFVVLQIKTMLAALLLRVDVQIAEPDKVEKCFGGVIRPAKPVGYKVCEMAS</sequence>
<evidence type="ECO:0000256" key="6">
    <source>
        <dbReference type="ARBA" id="ARBA00023033"/>
    </source>
</evidence>
<dbReference type="PRINTS" id="PR00465">
    <property type="entry name" value="EP450IV"/>
</dbReference>
<reference evidence="8 9" key="1">
    <citation type="journal article" date="2015" name="BMC Genomics">
        <title>Gene expression during zombie ant biting behavior reflects the complexity underlying fungal parasitic behavioral manipulation.</title>
        <authorList>
            <person name="de Bekker C."/>
            <person name="Ohm R.A."/>
            <person name="Loreto R.G."/>
            <person name="Sebastian A."/>
            <person name="Albert I."/>
            <person name="Merrow M."/>
            <person name="Brachmann A."/>
            <person name="Hughes D.P."/>
        </authorList>
    </citation>
    <scope>NUCLEOTIDE SEQUENCE [LARGE SCALE GENOMIC DNA]</scope>
    <source>
        <strain evidence="8 9">SC16a</strain>
    </source>
</reference>
<evidence type="ECO:0000256" key="3">
    <source>
        <dbReference type="ARBA" id="ARBA00022617"/>
    </source>
</evidence>
<dbReference type="PRINTS" id="PR00385">
    <property type="entry name" value="P450"/>
</dbReference>
<keyword evidence="6" id="KW-0560">Oxidoreductase</keyword>
<dbReference type="InterPro" id="IPR050121">
    <property type="entry name" value="Cytochrome_P450_monoxygenase"/>
</dbReference>
<keyword evidence="4 7" id="KW-0479">Metal-binding</keyword>
<evidence type="ECO:0000256" key="5">
    <source>
        <dbReference type="ARBA" id="ARBA00023004"/>
    </source>
</evidence>
<dbReference type="EMBL" id="LAZP02000793">
    <property type="protein sequence ID" value="PFH55722.1"/>
    <property type="molecule type" value="Genomic_DNA"/>
</dbReference>
<feature type="binding site" description="axial binding residue" evidence="7">
    <location>
        <position position="468"/>
    </location>
    <ligand>
        <name>heme</name>
        <dbReference type="ChEBI" id="CHEBI:30413"/>
    </ligand>
    <ligandPart>
        <name>Fe</name>
        <dbReference type="ChEBI" id="CHEBI:18248"/>
    </ligandPart>
</feature>
<dbReference type="SUPFAM" id="SSF48264">
    <property type="entry name" value="Cytochrome P450"/>
    <property type="match status" value="1"/>
</dbReference>
<evidence type="ECO:0000313" key="8">
    <source>
        <dbReference type="EMBL" id="PFH55722.1"/>
    </source>
</evidence>
<evidence type="ECO:0000256" key="1">
    <source>
        <dbReference type="ARBA" id="ARBA00001971"/>
    </source>
</evidence>
<keyword evidence="5 7" id="KW-0408">Iron</keyword>
<dbReference type="OrthoDB" id="10029320at2759"/>
<evidence type="ECO:0000256" key="7">
    <source>
        <dbReference type="PIRSR" id="PIRSR602403-1"/>
    </source>
</evidence>
<dbReference type="PANTHER" id="PTHR24305">
    <property type="entry name" value="CYTOCHROME P450"/>
    <property type="match status" value="1"/>
</dbReference>
<dbReference type="Gene3D" id="1.10.630.10">
    <property type="entry name" value="Cytochrome P450"/>
    <property type="match status" value="1"/>
</dbReference>
<evidence type="ECO:0000256" key="4">
    <source>
        <dbReference type="ARBA" id="ARBA00022723"/>
    </source>
</evidence>
<organism evidence="8 9">
    <name type="scientific">Ophiocordyceps unilateralis</name>
    <name type="common">Zombie-ant fungus</name>
    <name type="synonym">Torrubia unilateralis</name>
    <dbReference type="NCBI Taxonomy" id="268505"/>
    <lineage>
        <taxon>Eukaryota</taxon>
        <taxon>Fungi</taxon>
        <taxon>Dikarya</taxon>
        <taxon>Ascomycota</taxon>
        <taxon>Pezizomycotina</taxon>
        <taxon>Sordariomycetes</taxon>
        <taxon>Hypocreomycetidae</taxon>
        <taxon>Hypocreales</taxon>
        <taxon>Ophiocordycipitaceae</taxon>
        <taxon>Ophiocordyceps</taxon>
    </lineage>
</organism>
<evidence type="ECO:0008006" key="10">
    <source>
        <dbReference type="Google" id="ProtNLM"/>
    </source>
</evidence>
<reference evidence="8 9" key="2">
    <citation type="journal article" date="2017" name="Sci. Rep.">
        <title>Ant-infecting Ophiocordyceps genomes reveal a high diversity of potential behavioral manipulation genes and a possible major role for enterotoxins.</title>
        <authorList>
            <person name="de Bekker C."/>
            <person name="Ohm R.A."/>
            <person name="Evans H.C."/>
            <person name="Brachmann A."/>
            <person name="Hughes D.P."/>
        </authorList>
    </citation>
    <scope>NUCLEOTIDE SEQUENCE [LARGE SCALE GENOMIC DNA]</scope>
    <source>
        <strain evidence="8 9">SC16a</strain>
    </source>
</reference>
<keyword evidence="3 7" id="KW-0349">Heme</keyword>
<dbReference type="GO" id="GO:0004497">
    <property type="term" value="F:monooxygenase activity"/>
    <property type="evidence" value="ECO:0007669"/>
    <property type="project" value="UniProtKB-KW"/>
</dbReference>
<dbReference type="GO" id="GO:0016705">
    <property type="term" value="F:oxidoreductase activity, acting on paired donors, with incorporation or reduction of molecular oxygen"/>
    <property type="evidence" value="ECO:0007669"/>
    <property type="project" value="InterPro"/>
</dbReference>
<evidence type="ECO:0000256" key="2">
    <source>
        <dbReference type="ARBA" id="ARBA00010617"/>
    </source>
</evidence>
<dbReference type="Pfam" id="PF00067">
    <property type="entry name" value="p450"/>
    <property type="match status" value="1"/>
</dbReference>
<keyword evidence="6" id="KW-0503">Monooxygenase</keyword>
<dbReference type="Proteomes" id="UP000037136">
    <property type="component" value="Unassembled WGS sequence"/>
</dbReference>
<dbReference type="InterPro" id="IPR002403">
    <property type="entry name" value="Cyt_P450_E_grp-IV"/>
</dbReference>
<dbReference type="PANTHER" id="PTHR24305:SF166">
    <property type="entry name" value="CYTOCHROME P450 12A4, MITOCHONDRIAL-RELATED"/>
    <property type="match status" value="1"/>
</dbReference>
<gene>
    <name evidence="8" type="ORF">XA68_17733</name>
</gene>
<evidence type="ECO:0000313" key="9">
    <source>
        <dbReference type="Proteomes" id="UP000037136"/>
    </source>
</evidence>
<dbReference type="STRING" id="268505.A0A2A9P4D6"/>
<dbReference type="InterPro" id="IPR036396">
    <property type="entry name" value="Cyt_P450_sf"/>
</dbReference>
<comment type="similarity">
    <text evidence="2">Belongs to the cytochrome P450 family.</text>
</comment>
<name>A0A2A9P4D6_OPHUN</name>
<dbReference type="GO" id="GO:0005506">
    <property type="term" value="F:iron ion binding"/>
    <property type="evidence" value="ECO:0007669"/>
    <property type="project" value="InterPro"/>
</dbReference>
<accession>A0A2A9P4D6</accession>
<keyword evidence="9" id="KW-1185">Reference proteome</keyword>
<dbReference type="InterPro" id="IPR001128">
    <property type="entry name" value="Cyt_P450"/>
</dbReference>
<dbReference type="AlphaFoldDB" id="A0A2A9P4D6"/>
<dbReference type="CDD" id="cd00302">
    <property type="entry name" value="cytochrome_P450"/>
    <property type="match status" value="1"/>
</dbReference>
<dbReference type="GO" id="GO:0020037">
    <property type="term" value="F:heme binding"/>
    <property type="evidence" value="ECO:0007669"/>
    <property type="project" value="InterPro"/>
</dbReference>
<proteinExistence type="inferred from homology"/>
<comment type="caution">
    <text evidence="8">The sequence shown here is derived from an EMBL/GenBank/DDBJ whole genome shotgun (WGS) entry which is preliminary data.</text>
</comment>
<comment type="cofactor">
    <cofactor evidence="1 7">
        <name>heme</name>
        <dbReference type="ChEBI" id="CHEBI:30413"/>
    </cofactor>
</comment>